<keyword evidence="4" id="KW-1185">Reference proteome</keyword>
<reference evidence="3 4" key="1">
    <citation type="submission" date="2017-10" db="EMBL/GenBank/DDBJ databases">
        <title>Bacillus sp. nov., a halophilic bacterium isolated from a Yangshapao Lake.</title>
        <authorList>
            <person name="Wang H."/>
        </authorList>
    </citation>
    <scope>NUCLEOTIDE SEQUENCE [LARGE SCALE GENOMIC DNA]</scope>
    <source>
        <strain evidence="3 4">YSP-3</strain>
    </source>
</reference>
<proteinExistence type="inferred from homology"/>
<dbReference type="Pfam" id="PF00293">
    <property type="entry name" value="NUDIX"/>
    <property type="match status" value="1"/>
</dbReference>
<protein>
    <submittedName>
        <fullName evidence="3">ADP-ribose pyrophosphatase</fullName>
    </submittedName>
</protein>
<feature type="domain" description="Nudix hydrolase" evidence="2">
    <location>
        <begin position="67"/>
        <end position="193"/>
    </location>
</feature>
<organism evidence="3 4">
    <name type="scientific">Alteribacter lacisalsi</name>
    <dbReference type="NCBI Taxonomy" id="2045244"/>
    <lineage>
        <taxon>Bacteria</taxon>
        <taxon>Bacillati</taxon>
        <taxon>Bacillota</taxon>
        <taxon>Bacilli</taxon>
        <taxon>Bacillales</taxon>
        <taxon>Bacillaceae</taxon>
        <taxon>Alteribacter</taxon>
    </lineage>
</organism>
<accession>A0A2W0H616</accession>
<dbReference type="PANTHER" id="PTHR43736">
    <property type="entry name" value="ADP-RIBOSE PYROPHOSPHATASE"/>
    <property type="match status" value="1"/>
</dbReference>
<gene>
    <name evidence="3" type="ORF">CR205_18700</name>
</gene>
<name>A0A2W0H616_9BACI</name>
<evidence type="ECO:0000256" key="1">
    <source>
        <dbReference type="ARBA" id="ARBA00005582"/>
    </source>
</evidence>
<dbReference type="SUPFAM" id="SSF55811">
    <property type="entry name" value="Nudix"/>
    <property type="match status" value="1"/>
</dbReference>
<dbReference type="OrthoDB" id="9804442at2"/>
<comment type="similarity">
    <text evidence="1">Belongs to the Nudix hydrolase family.</text>
</comment>
<dbReference type="InterPro" id="IPR015797">
    <property type="entry name" value="NUDIX_hydrolase-like_dom_sf"/>
</dbReference>
<evidence type="ECO:0000313" key="3">
    <source>
        <dbReference type="EMBL" id="PYZ95560.1"/>
    </source>
</evidence>
<dbReference type="EMBL" id="PDOF01000004">
    <property type="protein sequence ID" value="PYZ95560.1"/>
    <property type="molecule type" value="Genomic_DNA"/>
</dbReference>
<dbReference type="Proteomes" id="UP000248066">
    <property type="component" value="Unassembled WGS sequence"/>
</dbReference>
<dbReference type="InterPro" id="IPR059176">
    <property type="entry name" value="UDP-X_N"/>
</dbReference>
<dbReference type="AlphaFoldDB" id="A0A2W0H616"/>
<dbReference type="Gene3D" id="3.90.79.10">
    <property type="entry name" value="Nucleoside Triphosphate Pyrophosphohydrolase"/>
    <property type="match status" value="1"/>
</dbReference>
<dbReference type="Pfam" id="PF12535">
    <property type="entry name" value="Nudix_N"/>
    <property type="match status" value="1"/>
</dbReference>
<dbReference type="PANTHER" id="PTHR43736:SF1">
    <property type="entry name" value="DIHYDRONEOPTERIN TRIPHOSPHATE DIPHOSPHATASE"/>
    <property type="match status" value="1"/>
</dbReference>
<sequence length="206" mass="23223">MKEPKRLTLAKELQALAQSGLTYSKDQFDIGRFERIREISTEMLEGFTDEPIPIIKDLFAGGTGYQTPKVDVRAVVFKDAKLLMVKERSDNSWALAGGWGDIGLTPAEVAVKEVREESGYHVQAQRLVAVMDKKCHNHPPSAYHTYKIFILCSLDGGTPTPSVETSEVCFFEKDKLPSLSHSRITEEQIKILFQYYDDPDSPAYFD</sequence>
<dbReference type="InterPro" id="IPR000086">
    <property type="entry name" value="NUDIX_hydrolase_dom"/>
</dbReference>
<dbReference type="Gene3D" id="6.10.250.1120">
    <property type="match status" value="1"/>
</dbReference>
<dbReference type="RefSeq" id="WP_110521685.1">
    <property type="nucleotide sequence ID" value="NZ_PDOF01000004.1"/>
</dbReference>
<comment type="caution">
    <text evidence="3">The sequence shown here is derived from an EMBL/GenBank/DDBJ whole genome shotgun (WGS) entry which is preliminary data.</text>
</comment>
<dbReference type="CDD" id="cd04672">
    <property type="entry name" value="NUDIX_CDP-Chase_like"/>
    <property type="match status" value="1"/>
</dbReference>
<evidence type="ECO:0000313" key="4">
    <source>
        <dbReference type="Proteomes" id="UP000248066"/>
    </source>
</evidence>
<dbReference type="PROSITE" id="PS51462">
    <property type="entry name" value="NUDIX"/>
    <property type="match status" value="1"/>
</dbReference>
<evidence type="ECO:0000259" key="2">
    <source>
        <dbReference type="PROSITE" id="PS51462"/>
    </source>
</evidence>